<feature type="compositionally biased region" description="Basic and acidic residues" evidence="4">
    <location>
        <begin position="176"/>
        <end position="191"/>
    </location>
</feature>
<dbReference type="GO" id="GO:0005840">
    <property type="term" value="C:ribosome"/>
    <property type="evidence" value="ECO:0007669"/>
    <property type="project" value="UniProtKB-KW"/>
</dbReference>
<feature type="region of interest" description="Disordered" evidence="4">
    <location>
        <begin position="95"/>
        <end position="128"/>
    </location>
</feature>
<keyword evidence="6" id="KW-1185">Reference proteome</keyword>
<evidence type="ECO:0000256" key="1">
    <source>
        <dbReference type="ARBA" id="ARBA00010254"/>
    </source>
</evidence>
<evidence type="ECO:0000313" key="6">
    <source>
        <dbReference type="Proteomes" id="UP001305647"/>
    </source>
</evidence>
<dbReference type="Gene3D" id="2.40.50.140">
    <property type="entry name" value="Nucleic acid-binding proteins"/>
    <property type="match status" value="1"/>
</dbReference>
<reference evidence="5" key="1">
    <citation type="journal article" date="2023" name="Mol. Phylogenet. Evol.">
        <title>Genome-scale phylogeny and comparative genomics of the fungal order Sordariales.</title>
        <authorList>
            <person name="Hensen N."/>
            <person name="Bonometti L."/>
            <person name="Westerberg I."/>
            <person name="Brannstrom I.O."/>
            <person name="Guillou S."/>
            <person name="Cros-Aarteil S."/>
            <person name="Calhoun S."/>
            <person name="Haridas S."/>
            <person name="Kuo A."/>
            <person name="Mondo S."/>
            <person name="Pangilinan J."/>
            <person name="Riley R."/>
            <person name="LaButti K."/>
            <person name="Andreopoulos B."/>
            <person name="Lipzen A."/>
            <person name="Chen C."/>
            <person name="Yan M."/>
            <person name="Daum C."/>
            <person name="Ng V."/>
            <person name="Clum A."/>
            <person name="Steindorff A."/>
            <person name="Ohm R.A."/>
            <person name="Martin F."/>
            <person name="Silar P."/>
            <person name="Natvig D.O."/>
            <person name="Lalanne C."/>
            <person name="Gautier V."/>
            <person name="Ament-Velasquez S.L."/>
            <person name="Kruys A."/>
            <person name="Hutchinson M.I."/>
            <person name="Powell A.J."/>
            <person name="Barry K."/>
            <person name="Miller A.N."/>
            <person name="Grigoriev I.V."/>
            <person name="Debuchy R."/>
            <person name="Gladieux P."/>
            <person name="Hiltunen Thoren M."/>
            <person name="Johannesson H."/>
        </authorList>
    </citation>
    <scope>NUCLEOTIDE SEQUENCE</scope>
    <source>
        <strain evidence="5">CBS 757.83</strain>
    </source>
</reference>
<comment type="caution">
    <text evidence="5">The sequence shown here is derived from an EMBL/GenBank/DDBJ whole genome shotgun (WGS) entry which is preliminary data.</text>
</comment>
<evidence type="ECO:0000256" key="3">
    <source>
        <dbReference type="ARBA" id="ARBA00023274"/>
    </source>
</evidence>
<dbReference type="GO" id="GO:0006412">
    <property type="term" value="P:translation"/>
    <property type="evidence" value="ECO:0007669"/>
    <property type="project" value="InterPro"/>
</dbReference>
<dbReference type="EMBL" id="MU863645">
    <property type="protein sequence ID" value="KAK4099946.1"/>
    <property type="molecule type" value="Genomic_DNA"/>
</dbReference>
<proteinExistence type="inferred from homology"/>
<dbReference type="GO" id="GO:0003735">
    <property type="term" value="F:structural constituent of ribosome"/>
    <property type="evidence" value="ECO:0007669"/>
    <property type="project" value="InterPro"/>
</dbReference>
<dbReference type="InterPro" id="IPR000266">
    <property type="entry name" value="Ribosomal_uS17"/>
</dbReference>
<dbReference type="AlphaFoldDB" id="A0AAN6Q2T9"/>
<protein>
    <submittedName>
        <fullName evidence="5">Nucleic acid-binding protein</fullName>
    </submittedName>
</protein>
<dbReference type="CDD" id="cd00364">
    <property type="entry name" value="Ribosomal_uS17"/>
    <property type="match status" value="1"/>
</dbReference>
<dbReference type="GO" id="GO:1990904">
    <property type="term" value="C:ribonucleoprotein complex"/>
    <property type="evidence" value="ECO:0007669"/>
    <property type="project" value="UniProtKB-KW"/>
</dbReference>
<dbReference type="SUPFAM" id="SSF50249">
    <property type="entry name" value="Nucleic acid-binding proteins"/>
    <property type="match status" value="1"/>
</dbReference>
<keyword evidence="2" id="KW-0689">Ribosomal protein</keyword>
<evidence type="ECO:0000256" key="4">
    <source>
        <dbReference type="SAM" id="MobiDB-lite"/>
    </source>
</evidence>
<accession>A0AAN6Q2T9</accession>
<comment type="similarity">
    <text evidence="1">Belongs to the universal ribosomal protein uS17 family.</text>
</comment>
<evidence type="ECO:0000256" key="2">
    <source>
        <dbReference type="ARBA" id="ARBA00022980"/>
    </source>
</evidence>
<feature type="compositionally biased region" description="Basic and acidic residues" evidence="4">
    <location>
        <begin position="108"/>
        <end position="126"/>
    </location>
</feature>
<sequence>MAQPATQMAKQAVRTFRELHGVVISAGLMDKTVKVRVGGQKWNSFLKKFFDDPKTHLVHDPNNSLRLGDVVAITPGWRTSQHKRHVVKHIIAPGAGVPIEGRPPVPTEEERLAERESRRHDKTERRTAKRMISLVEHRLGIAEQLLKRTRKEFALRARRMGVVVDGGSGGGGERGGGGEERGRQEAGDAAP</sequence>
<keyword evidence="3" id="KW-0687">Ribonucleoprotein</keyword>
<name>A0AAN6Q2T9_9PEZI</name>
<feature type="compositionally biased region" description="Gly residues" evidence="4">
    <location>
        <begin position="164"/>
        <end position="175"/>
    </location>
</feature>
<gene>
    <name evidence="5" type="ORF">N658DRAFT_474324</name>
</gene>
<reference evidence="5" key="2">
    <citation type="submission" date="2023-05" db="EMBL/GenBank/DDBJ databases">
        <authorList>
            <consortium name="Lawrence Berkeley National Laboratory"/>
            <person name="Steindorff A."/>
            <person name="Hensen N."/>
            <person name="Bonometti L."/>
            <person name="Westerberg I."/>
            <person name="Brannstrom I.O."/>
            <person name="Guillou S."/>
            <person name="Cros-Aarteil S."/>
            <person name="Calhoun S."/>
            <person name="Haridas S."/>
            <person name="Kuo A."/>
            <person name="Mondo S."/>
            <person name="Pangilinan J."/>
            <person name="Riley R."/>
            <person name="Labutti K."/>
            <person name="Andreopoulos B."/>
            <person name="Lipzen A."/>
            <person name="Chen C."/>
            <person name="Yanf M."/>
            <person name="Daum C."/>
            <person name="Ng V."/>
            <person name="Clum A."/>
            <person name="Ohm R."/>
            <person name="Martin F."/>
            <person name="Silar P."/>
            <person name="Natvig D."/>
            <person name="Lalanne C."/>
            <person name="Gautier V."/>
            <person name="Ament-Velasquez S.L."/>
            <person name="Kruys A."/>
            <person name="Hutchinson M.I."/>
            <person name="Powell A.J."/>
            <person name="Barry K."/>
            <person name="Miller A.N."/>
            <person name="Grigoriev I.V."/>
            <person name="Debuchy R."/>
            <person name="Gladieux P."/>
            <person name="Thoren M.H."/>
            <person name="Johannesson H."/>
        </authorList>
    </citation>
    <scope>NUCLEOTIDE SEQUENCE</scope>
    <source>
        <strain evidence="5">CBS 757.83</strain>
    </source>
</reference>
<evidence type="ECO:0000313" key="5">
    <source>
        <dbReference type="EMBL" id="KAK4099946.1"/>
    </source>
</evidence>
<dbReference type="InterPro" id="IPR012340">
    <property type="entry name" value="NA-bd_OB-fold"/>
</dbReference>
<dbReference type="Proteomes" id="UP001305647">
    <property type="component" value="Unassembled WGS sequence"/>
</dbReference>
<organism evidence="5 6">
    <name type="scientific">Parathielavia hyrcaniae</name>
    <dbReference type="NCBI Taxonomy" id="113614"/>
    <lineage>
        <taxon>Eukaryota</taxon>
        <taxon>Fungi</taxon>
        <taxon>Dikarya</taxon>
        <taxon>Ascomycota</taxon>
        <taxon>Pezizomycotina</taxon>
        <taxon>Sordariomycetes</taxon>
        <taxon>Sordariomycetidae</taxon>
        <taxon>Sordariales</taxon>
        <taxon>Chaetomiaceae</taxon>
        <taxon>Parathielavia</taxon>
    </lineage>
</organism>
<feature type="region of interest" description="Disordered" evidence="4">
    <location>
        <begin position="163"/>
        <end position="191"/>
    </location>
</feature>
<dbReference type="Pfam" id="PF00366">
    <property type="entry name" value="Ribosomal_S17"/>
    <property type="match status" value="1"/>
</dbReference>